<dbReference type="GO" id="GO:0003723">
    <property type="term" value="F:RNA binding"/>
    <property type="evidence" value="ECO:0007669"/>
    <property type="project" value="UniProtKB-KW"/>
</dbReference>
<dbReference type="SUPFAM" id="SSF53098">
    <property type="entry name" value="Ribonuclease H-like"/>
    <property type="match status" value="1"/>
</dbReference>
<evidence type="ECO:0000313" key="14">
    <source>
        <dbReference type="EMBL" id="TDZ20381.1"/>
    </source>
</evidence>
<dbReference type="EMBL" id="AMCV02000058">
    <property type="protein sequence ID" value="TDZ14115.1"/>
    <property type="molecule type" value="Genomic_DNA"/>
</dbReference>
<evidence type="ECO:0000256" key="4">
    <source>
        <dbReference type="ARBA" id="ARBA00022722"/>
    </source>
</evidence>
<reference evidence="18" key="3">
    <citation type="journal article" date="2019" name="Mol. Plant Microbe Interact.">
        <title>Genome sequence resources for four phytopathogenic fungi from the Colletotrichum orbiculare species complex.</title>
        <authorList>
            <person name="Gan P."/>
            <person name="Tsushima A."/>
            <person name="Narusaka M."/>
            <person name="Narusaka Y."/>
            <person name="Takano Y."/>
            <person name="Kubo Y."/>
            <person name="Shirasu K."/>
        </authorList>
    </citation>
    <scope>GENOME REANNOTATION</scope>
    <source>
        <strain evidence="18">104-T / ATCC 96160 / CBS 514.97 / LARS 414 / MAFF 240422</strain>
    </source>
</reference>
<gene>
    <name evidence="13" type="primary">Tf2-8-2</name>
    <name evidence="12" type="synonym">Tf2-8-3</name>
    <name evidence="11" type="synonym">Tf2-8-4</name>
    <name evidence="17" type="synonym">Tf2-8-6</name>
    <name evidence="16" type="synonym">Tf2-8-9</name>
    <name evidence="17" type="ORF">Cob_v001363</name>
    <name evidence="16" type="ORF">Cob_v003273</name>
    <name evidence="15" type="ORF">Cob_v006185</name>
    <name evidence="14" type="ORF">Cob_v006356</name>
    <name evidence="13" type="ORF">Cob_v010803</name>
    <name evidence="12" type="ORF">Cob_v012406</name>
    <name evidence="11" type="ORF">Cob_v013011</name>
</gene>
<dbReference type="EMBL" id="AMCV02000001">
    <property type="protein sequence ID" value="TDZ26943.1"/>
    <property type="molecule type" value="Genomic_DNA"/>
</dbReference>
<dbReference type="InterPro" id="IPR043502">
    <property type="entry name" value="DNA/RNA_pol_sf"/>
</dbReference>
<dbReference type="Pfam" id="PF17917">
    <property type="entry name" value="RT_RNaseH"/>
    <property type="match status" value="1"/>
</dbReference>
<evidence type="ECO:0000313" key="12">
    <source>
        <dbReference type="EMBL" id="TDZ14775.1"/>
    </source>
</evidence>
<dbReference type="EMBL" id="AMCV02000016">
    <property type="protein sequence ID" value="TDZ20814.1"/>
    <property type="molecule type" value="Genomic_DNA"/>
</dbReference>
<keyword evidence="5" id="KW-0255">Endonuclease</keyword>
<keyword evidence="2" id="KW-0808">Transferase</keyword>
<dbReference type="GO" id="GO:0015074">
    <property type="term" value="P:DNA integration"/>
    <property type="evidence" value="ECO:0007669"/>
    <property type="project" value="InterPro"/>
</dbReference>
<keyword evidence="9" id="KW-0496">Mitochondrion</keyword>
<dbReference type="Gene3D" id="3.30.420.10">
    <property type="entry name" value="Ribonuclease H-like superfamily/Ribonuclease H"/>
    <property type="match status" value="1"/>
</dbReference>
<evidence type="ECO:0000256" key="7">
    <source>
        <dbReference type="ARBA" id="ARBA00022884"/>
    </source>
</evidence>
<feature type="domain" description="Integrase catalytic" evidence="10">
    <location>
        <begin position="241"/>
        <end position="410"/>
    </location>
</feature>
<comment type="caution">
    <text evidence="13">The sequence shown here is derived from an EMBL/GenBank/DDBJ whole genome shotgun (WGS) entry which is preliminary data.</text>
</comment>
<dbReference type="Gene3D" id="3.30.70.270">
    <property type="match status" value="1"/>
</dbReference>
<keyword evidence="8" id="KW-0695">RNA-directed DNA polymerase</keyword>
<dbReference type="InterPro" id="IPR036397">
    <property type="entry name" value="RNaseH_sf"/>
</dbReference>
<dbReference type="SUPFAM" id="SSF56672">
    <property type="entry name" value="DNA/RNA polymerases"/>
    <property type="match status" value="1"/>
</dbReference>
<dbReference type="PANTHER" id="PTHR34072:SF52">
    <property type="entry name" value="RIBONUCLEASE H"/>
    <property type="match status" value="1"/>
</dbReference>
<evidence type="ECO:0000256" key="2">
    <source>
        <dbReference type="ARBA" id="ARBA00022679"/>
    </source>
</evidence>
<protein>
    <submittedName>
        <fullName evidence="13">Transposon Tf2-8 polyprotein</fullName>
    </submittedName>
</protein>
<dbReference type="GO" id="GO:0005739">
    <property type="term" value="C:mitochondrion"/>
    <property type="evidence" value="ECO:0007669"/>
    <property type="project" value="UniProtKB-SubCell"/>
</dbReference>
<dbReference type="InterPro" id="IPR012337">
    <property type="entry name" value="RNaseH-like_sf"/>
</dbReference>
<dbReference type="Proteomes" id="UP000014480">
    <property type="component" value="Unassembled WGS sequence"/>
</dbReference>
<proteinExistence type="predicted"/>
<reference evidence="13" key="2">
    <citation type="submission" date="2018-12" db="EMBL/GenBank/DDBJ databases">
        <title>Hybrid genome sequence and assembly of Colletotrichum orbiculare.</title>
        <authorList>
            <person name="Gan P."/>
            <person name="Shirasu K."/>
        </authorList>
    </citation>
    <scope>NUCLEOTIDE SEQUENCE</scope>
    <source>
        <strain evidence="13">104-T</strain>
    </source>
</reference>
<dbReference type="EMBL" id="AMCV02000005">
    <property type="protein sequence ID" value="TDZ23787.1"/>
    <property type="molecule type" value="Genomic_DNA"/>
</dbReference>
<name>A0A484FDN1_COLOR</name>
<dbReference type="EMBL" id="AMCV02000017">
    <property type="protein sequence ID" value="TDZ20381.1"/>
    <property type="molecule type" value="Genomic_DNA"/>
</dbReference>
<evidence type="ECO:0000259" key="10">
    <source>
        <dbReference type="PROSITE" id="PS50994"/>
    </source>
</evidence>
<evidence type="ECO:0000256" key="8">
    <source>
        <dbReference type="ARBA" id="ARBA00022918"/>
    </source>
</evidence>
<evidence type="ECO:0000313" key="13">
    <source>
        <dbReference type="EMBL" id="TDZ16519.1"/>
    </source>
</evidence>
<keyword evidence="7" id="KW-0694">RNA-binding</keyword>
<dbReference type="InterPro" id="IPR043128">
    <property type="entry name" value="Rev_trsase/Diguanyl_cyclase"/>
</dbReference>
<dbReference type="InterPro" id="IPR041373">
    <property type="entry name" value="RT_RNaseH"/>
</dbReference>
<evidence type="ECO:0000313" key="15">
    <source>
        <dbReference type="EMBL" id="TDZ20814.1"/>
    </source>
</evidence>
<dbReference type="PANTHER" id="PTHR34072">
    <property type="entry name" value="ENZYMATIC POLYPROTEIN-RELATED"/>
    <property type="match status" value="1"/>
</dbReference>
<keyword evidence="3" id="KW-0548">Nucleotidyltransferase</keyword>
<evidence type="ECO:0000256" key="5">
    <source>
        <dbReference type="ARBA" id="ARBA00022759"/>
    </source>
</evidence>
<dbReference type="AlphaFoldDB" id="A0A484FDN1"/>
<evidence type="ECO:0000313" key="16">
    <source>
        <dbReference type="EMBL" id="TDZ23787.1"/>
    </source>
</evidence>
<dbReference type="CDD" id="cd09274">
    <property type="entry name" value="RNase_HI_RT_Ty3"/>
    <property type="match status" value="1"/>
</dbReference>
<reference evidence="18" key="1">
    <citation type="journal article" date="2013" name="New Phytol.">
        <title>Comparative genomic and transcriptomic analyses reveal the hemibiotrophic stage shift of Colletotrichum fungi.</title>
        <authorList>
            <person name="Gan P."/>
            <person name="Ikeda K."/>
            <person name="Irieda H."/>
            <person name="Narusaka M."/>
            <person name="O'Connell R.J."/>
            <person name="Narusaka Y."/>
            <person name="Takano Y."/>
            <person name="Kubo Y."/>
            <person name="Shirasu K."/>
        </authorList>
    </citation>
    <scope>NUCLEOTIDE SEQUENCE [LARGE SCALE GENOMIC DNA]</scope>
    <source>
        <strain evidence="18">104-T / ATCC 96160 / CBS 514.97 / LARS 414 / MAFF 240422</strain>
    </source>
</reference>
<sequence>MSTKKIQAVKDWPTPTNVKEIQAFLGFANFYRRFLKDYAKKTIPLTELTRKDTKFDWTNRQEEAFQDIKNQVVSEPVLTIPDPDKPFEVETDASDYAIGGQLGQRDAKGVLHPCAFYSRKLSGPELNYQIHDKELMAIIEAFQEWRPQLSGTKYEVQVYTDHKNLAHFTTSKNLNKRQIRWSEFLSEFNFRIIYRKGTENGRADALSRRPDYDVPVPEETQVILKTDTDGNLVPAQKLLLIARRPWESISLDFIVKLPKSQEPLTGVHYDSVLVIVERLTKYAYFIPYKESSTAEDLAYVFLRTIVSQHGLPQEIVSDRDKLFTSKFWKSLISQLGAKHRLSTAFHPQTDGQTERINQILEIYLRCYVNYQQDNWVTLLPTAQFAYNSAPTLFRLCLFSLHPLQLLHAVDATTHRTHHLFEPHLLLLSKTQYLFLRGLQLILQLLMLSGDIPKLDGSYTQNVAAGTTQTNAFSTTRRIGRRNVATGVTLPFAVGTRGHDD</sequence>
<accession>A0A484FDN1</accession>
<evidence type="ECO:0000256" key="3">
    <source>
        <dbReference type="ARBA" id="ARBA00022695"/>
    </source>
</evidence>
<evidence type="ECO:0000313" key="17">
    <source>
        <dbReference type="EMBL" id="TDZ26943.1"/>
    </source>
</evidence>
<keyword evidence="6" id="KW-0378">Hydrolase</keyword>
<dbReference type="PROSITE" id="PS50994">
    <property type="entry name" value="INTEGRASE"/>
    <property type="match status" value="1"/>
</dbReference>
<dbReference type="GO" id="GO:0004519">
    <property type="term" value="F:endonuclease activity"/>
    <property type="evidence" value="ECO:0007669"/>
    <property type="project" value="UniProtKB-KW"/>
</dbReference>
<evidence type="ECO:0000256" key="9">
    <source>
        <dbReference type="ARBA" id="ARBA00023128"/>
    </source>
</evidence>
<dbReference type="InterPro" id="IPR001584">
    <property type="entry name" value="Integrase_cat-core"/>
</dbReference>
<dbReference type="GO" id="GO:0016787">
    <property type="term" value="F:hydrolase activity"/>
    <property type="evidence" value="ECO:0007669"/>
    <property type="project" value="UniProtKB-KW"/>
</dbReference>
<keyword evidence="4" id="KW-0540">Nuclease</keyword>
<evidence type="ECO:0000313" key="18">
    <source>
        <dbReference type="Proteomes" id="UP000014480"/>
    </source>
</evidence>
<evidence type="ECO:0000313" key="11">
    <source>
        <dbReference type="EMBL" id="TDZ14115.1"/>
    </source>
</evidence>
<dbReference type="OrthoDB" id="2363873at2759"/>
<evidence type="ECO:0000256" key="1">
    <source>
        <dbReference type="ARBA" id="ARBA00004173"/>
    </source>
</evidence>
<comment type="subcellular location">
    <subcellularLocation>
        <location evidence="1">Mitochondrion</location>
    </subcellularLocation>
</comment>
<dbReference type="EMBL" id="AMCV02000048">
    <property type="protein sequence ID" value="TDZ14775.1"/>
    <property type="molecule type" value="Genomic_DNA"/>
</dbReference>
<dbReference type="EMBL" id="AMCV02000035">
    <property type="protein sequence ID" value="TDZ16519.1"/>
    <property type="molecule type" value="Genomic_DNA"/>
</dbReference>
<organism evidence="13 18">
    <name type="scientific">Colletotrichum orbiculare (strain 104-T / ATCC 96160 / CBS 514.97 / LARS 414 / MAFF 240422)</name>
    <name type="common">Cucumber anthracnose fungus</name>
    <name type="synonym">Colletotrichum lagenarium</name>
    <dbReference type="NCBI Taxonomy" id="1213857"/>
    <lineage>
        <taxon>Eukaryota</taxon>
        <taxon>Fungi</taxon>
        <taxon>Dikarya</taxon>
        <taxon>Ascomycota</taxon>
        <taxon>Pezizomycotina</taxon>
        <taxon>Sordariomycetes</taxon>
        <taxon>Hypocreomycetidae</taxon>
        <taxon>Glomerellales</taxon>
        <taxon>Glomerellaceae</taxon>
        <taxon>Colletotrichum</taxon>
        <taxon>Colletotrichum orbiculare species complex</taxon>
    </lineage>
</organism>
<keyword evidence="18" id="KW-1185">Reference proteome</keyword>
<dbReference type="FunFam" id="3.30.70.270:FF:000020">
    <property type="entry name" value="Transposon Tf2-6 polyprotein-like Protein"/>
    <property type="match status" value="1"/>
</dbReference>
<dbReference type="STRING" id="1213857.A0A484FDN1"/>
<dbReference type="GO" id="GO:0005634">
    <property type="term" value="C:nucleus"/>
    <property type="evidence" value="ECO:0007669"/>
    <property type="project" value="UniProtKB-ARBA"/>
</dbReference>
<dbReference type="GO" id="GO:0003964">
    <property type="term" value="F:RNA-directed DNA polymerase activity"/>
    <property type="evidence" value="ECO:0007669"/>
    <property type="project" value="UniProtKB-KW"/>
</dbReference>
<evidence type="ECO:0000256" key="6">
    <source>
        <dbReference type="ARBA" id="ARBA00022801"/>
    </source>
</evidence>